<dbReference type="AlphaFoldDB" id="A0AAV7WEU1"/>
<protein>
    <submittedName>
        <fullName evidence="2">Uncharacterized protein</fullName>
    </submittedName>
</protein>
<dbReference type="EMBL" id="JANPWB010000002">
    <property type="protein sequence ID" value="KAJ1211360.1"/>
    <property type="molecule type" value="Genomic_DNA"/>
</dbReference>
<evidence type="ECO:0000313" key="3">
    <source>
        <dbReference type="Proteomes" id="UP001066276"/>
    </source>
</evidence>
<accession>A0AAV7WEU1</accession>
<reference evidence="2" key="1">
    <citation type="journal article" date="2022" name="bioRxiv">
        <title>Sequencing and chromosome-scale assembly of the giantPleurodeles waltlgenome.</title>
        <authorList>
            <person name="Brown T."/>
            <person name="Elewa A."/>
            <person name="Iarovenko S."/>
            <person name="Subramanian E."/>
            <person name="Araus A.J."/>
            <person name="Petzold A."/>
            <person name="Susuki M."/>
            <person name="Suzuki K.-i.T."/>
            <person name="Hayashi T."/>
            <person name="Toyoda A."/>
            <person name="Oliveira C."/>
            <person name="Osipova E."/>
            <person name="Leigh N.D."/>
            <person name="Simon A."/>
            <person name="Yun M.H."/>
        </authorList>
    </citation>
    <scope>NUCLEOTIDE SEQUENCE</scope>
    <source>
        <strain evidence="2">20211129_DDA</strain>
        <tissue evidence="2">Liver</tissue>
    </source>
</reference>
<evidence type="ECO:0000256" key="1">
    <source>
        <dbReference type="SAM" id="MobiDB-lite"/>
    </source>
</evidence>
<feature type="region of interest" description="Disordered" evidence="1">
    <location>
        <begin position="47"/>
        <end position="68"/>
    </location>
</feature>
<proteinExistence type="predicted"/>
<name>A0AAV7WEU1_PLEWA</name>
<evidence type="ECO:0000313" key="2">
    <source>
        <dbReference type="EMBL" id="KAJ1211360.1"/>
    </source>
</evidence>
<comment type="caution">
    <text evidence="2">The sequence shown here is derived from an EMBL/GenBank/DDBJ whole genome shotgun (WGS) entry which is preliminary data.</text>
</comment>
<keyword evidence="3" id="KW-1185">Reference proteome</keyword>
<organism evidence="2 3">
    <name type="scientific">Pleurodeles waltl</name>
    <name type="common">Iberian ribbed newt</name>
    <dbReference type="NCBI Taxonomy" id="8319"/>
    <lineage>
        <taxon>Eukaryota</taxon>
        <taxon>Metazoa</taxon>
        <taxon>Chordata</taxon>
        <taxon>Craniata</taxon>
        <taxon>Vertebrata</taxon>
        <taxon>Euteleostomi</taxon>
        <taxon>Amphibia</taxon>
        <taxon>Batrachia</taxon>
        <taxon>Caudata</taxon>
        <taxon>Salamandroidea</taxon>
        <taxon>Salamandridae</taxon>
        <taxon>Pleurodelinae</taxon>
        <taxon>Pleurodeles</taxon>
    </lineage>
</organism>
<sequence>MDEAATGTKGVAEQRCRRRAPGWWYWRGGTATGSKRQNFAGCGEARGERDLPAEEYPLTPPSSMSDTAQGMTMDRILQEISAVGCKLEGMDSAMASLMAETKSMCLDIAGFRSQFTGLDQRVTSVETHIGSWVDRD</sequence>
<dbReference type="Proteomes" id="UP001066276">
    <property type="component" value="Chromosome 1_2"/>
</dbReference>
<gene>
    <name evidence="2" type="ORF">NDU88_006720</name>
</gene>